<evidence type="ECO:0000313" key="9">
    <source>
        <dbReference type="Proteomes" id="UP000887565"/>
    </source>
</evidence>
<keyword evidence="3" id="KW-0547">Nucleotide-binding</keyword>
<dbReference type="Pfam" id="PF00501">
    <property type="entry name" value="AMP-binding"/>
    <property type="match status" value="1"/>
</dbReference>
<dbReference type="GO" id="GO:0005324">
    <property type="term" value="F:long-chain fatty acid transmembrane transporter activity"/>
    <property type="evidence" value="ECO:0007669"/>
    <property type="project" value="TreeGrafter"/>
</dbReference>
<comment type="catalytic activity">
    <reaction evidence="5">
        <text>a very long-chain fatty acid + ATP + CoA = a very long-chain fatty acyl-CoA + AMP + diphosphate</text>
        <dbReference type="Rhea" id="RHEA:54536"/>
        <dbReference type="ChEBI" id="CHEBI:30616"/>
        <dbReference type="ChEBI" id="CHEBI:33019"/>
        <dbReference type="ChEBI" id="CHEBI:57287"/>
        <dbReference type="ChEBI" id="CHEBI:58950"/>
        <dbReference type="ChEBI" id="CHEBI:138261"/>
        <dbReference type="ChEBI" id="CHEBI:456215"/>
    </reaction>
    <physiologicalReaction direction="left-to-right" evidence="5">
        <dbReference type="Rhea" id="RHEA:54537"/>
    </physiologicalReaction>
</comment>
<dbReference type="GO" id="GO:0044539">
    <property type="term" value="P:long-chain fatty acid import into cell"/>
    <property type="evidence" value="ECO:0007669"/>
    <property type="project" value="TreeGrafter"/>
</dbReference>
<name>A0A915IFT4_ROMCU</name>
<dbReference type="GO" id="GO:0005789">
    <property type="term" value="C:endoplasmic reticulum membrane"/>
    <property type="evidence" value="ECO:0007669"/>
    <property type="project" value="TreeGrafter"/>
</dbReference>
<comment type="catalytic activity">
    <reaction evidence="7">
        <text>tetracosanoate + ATP + CoA = tetracosanoyl-CoA + AMP + diphosphate</text>
        <dbReference type="Rhea" id="RHEA:33639"/>
        <dbReference type="ChEBI" id="CHEBI:30616"/>
        <dbReference type="ChEBI" id="CHEBI:31014"/>
        <dbReference type="ChEBI" id="CHEBI:33019"/>
        <dbReference type="ChEBI" id="CHEBI:57287"/>
        <dbReference type="ChEBI" id="CHEBI:65052"/>
        <dbReference type="ChEBI" id="CHEBI:456215"/>
    </reaction>
    <physiologicalReaction direction="left-to-right" evidence="7">
        <dbReference type="Rhea" id="RHEA:33640"/>
    </physiologicalReaction>
</comment>
<accession>A0A915IFT4</accession>
<dbReference type="InterPro" id="IPR042099">
    <property type="entry name" value="ANL_N_sf"/>
</dbReference>
<evidence type="ECO:0000256" key="5">
    <source>
        <dbReference type="ARBA" id="ARBA00036527"/>
    </source>
</evidence>
<evidence type="ECO:0000256" key="2">
    <source>
        <dbReference type="ARBA" id="ARBA00022598"/>
    </source>
</evidence>
<comment type="similarity">
    <text evidence="1">Belongs to the ATP-dependent AMP-binding enzyme family.</text>
</comment>
<keyword evidence="9" id="KW-1185">Reference proteome</keyword>
<dbReference type="SUPFAM" id="SSF56801">
    <property type="entry name" value="Acetyl-CoA synthetase-like"/>
    <property type="match status" value="1"/>
</dbReference>
<evidence type="ECO:0000256" key="4">
    <source>
        <dbReference type="ARBA" id="ARBA00022840"/>
    </source>
</evidence>
<dbReference type="InterPro" id="IPR045851">
    <property type="entry name" value="AMP-bd_C_sf"/>
</dbReference>
<dbReference type="GO" id="GO:0004467">
    <property type="term" value="F:long-chain fatty acid-CoA ligase activity"/>
    <property type="evidence" value="ECO:0007669"/>
    <property type="project" value="TreeGrafter"/>
</dbReference>
<dbReference type="PANTHER" id="PTHR43107:SF15">
    <property type="entry name" value="FATTY ACID TRANSPORT PROTEIN 3, ISOFORM A"/>
    <property type="match status" value="1"/>
</dbReference>
<feature type="domain" description="AMP-dependent synthetase/ligase" evidence="8">
    <location>
        <begin position="28"/>
        <end position="357"/>
    </location>
</feature>
<proteinExistence type="inferred from homology"/>
<dbReference type="Gene3D" id="3.40.50.12780">
    <property type="entry name" value="N-terminal domain of ligase-like"/>
    <property type="match status" value="1"/>
</dbReference>
<keyword evidence="2" id="KW-0436">Ligase</keyword>
<sequence>MIANHVCRLPSNSLHYSSLNSTIASVFRITAAKYAEKPAFIDAESGTVLTFEKIEEFSNRIANYFLSKNYQSSASTENSLQNVAALLSENSAYYVPIWLGLSKINVITALINTHLRSDPLAHCLKASKAKFIIVSSHMKPVVDDLFKHNLLDKEVKVFTFDPTNVENSFDETFCFTLISKPDFNPGPLASKKTVLYVFTSGTTGLPKPAVINQGRVYGMTRMPHHCFNLNHMDRLYVTMPMYHTAGGVLGAGATLALGCTSIIRRKFSASHFWSDCVHFECTASQYIGEIGRYLLGQPYRSEESQHKIHLMYGNGMKKEIWRDFVQRFNISKIGEIYGCTEGNTTIVNLDSTIGACGFLPVYGAVSDLYPIRLVRFDEENNDVIRDPKTGLCIKCRPGESGVMVGKIIKNSPMKDFVGYVSSEESRRKTITNVFSAGDVAFSTGDLLQMDEKGYLYFKDRCGDTFRWKGENVSTVEVEAIIEKLSGYKDAVVYAVEIPNHDGKAGAVCLCDSDDEIKFDDFLAKLKDVLPSYAVPIFVRLKKDLALTGTFKYQKFDLQKAGFDLDKCGNDTIFYLNKKMNTYSMLTRDISLAPCEKTLLYSLHQIWHAKPILNRRLRNQTFLALNAKDVTLARLLIFHPKLKKFNFKKAKSMTSSTSANAAMPAFPSNPEKYFAWYLCV</sequence>
<evidence type="ECO:0000256" key="3">
    <source>
        <dbReference type="ARBA" id="ARBA00022741"/>
    </source>
</evidence>
<dbReference type="Proteomes" id="UP000887565">
    <property type="component" value="Unplaced"/>
</dbReference>
<evidence type="ECO:0000259" key="8">
    <source>
        <dbReference type="Pfam" id="PF00501"/>
    </source>
</evidence>
<organism evidence="9 10">
    <name type="scientific">Romanomermis culicivorax</name>
    <name type="common">Nematode worm</name>
    <dbReference type="NCBI Taxonomy" id="13658"/>
    <lineage>
        <taxon>Eukaryota</taxon>
        <taxon>Metazoa</taxon>
        <taxon>Ecdysozoa</taxon>
        <taxon>Nematoda</taxon>
        <taxon>Enoplea</taxon>
        <taxon>Dorylaimia</taxon>
        <taxon>Mermithida</taxon>
        <taxon>Mermithoidea</taxon>
        <taxon>Mermithidae</taxon>
        <taxon>Romanomermis</taxon>
    </lineage>
</organism>
<evidence type="ECO:0000313" key="10">
    <source>
        <dbReference type="WBParaSite" id="nRc.2.0.1.t12668-RA"/>
    </source>
</evidence>
<protein>
    <recommendedName>
        <fullName evidence="6">Long-chain-fatty-acid--CoA ligase</fullName>
    </recommendedName>
</protein>
<dbReference type="GO" id="GO:0005886">
    <property type="term" value="C:plasma membrane"/>
    <property type="evidence" value="ECO:0007669"/>
    <property type="project" value="TreeGrafter"/>
</dbReference>
<reference evidence="10" key="1">
    <citation type="submission" date="2022-11" db="UniProtKB">
        <authorList>
            <consortium name="WormBaseParasite"/>
        </authorList>
    </citation>
    <scope>IDENTIFICATION</scope>
</reference>
<dbReference type="GO" id="GO:0005524">
    <property type="term" value="F:ATP binding"/>
    <property type="evidence" value="ECO:0007669"/>
    <property type="project" value="UniProtKB-KW"/>
</dbReference>
<dbReference type="AlphaFoldDB" id="A0A915IFT4"/>
<evidence type="ECO:0000256" key="1">
    <source>
        <dbReference type="ARBA" id="ARBA00006432"/>
    </source>
</evidence>
<dbReference type="OMA" id="PVQILRC"/>
<evidence type="ECO:0000256" key="6">
    <source>
        <dbReference type="ARBA" id="ARBA00041297"/>
    </source>
</evidence>
<dbReference type="WBParaSite" id="nRc.2.0.1.t12668-RA">
    <property type="protein sequence ID" value="nRc.2.0.1.t12668-RA"/>
    <property type="gene ID" value="nRc.2.0.1.g12668"/>
</dbReference>
<dbReference type="PANTHER" id="PTHR43107">
    <property type="entry name" value="LONG-CHAIN FATTY ACID TRANSPORT PROTEIN"/>
    <property type="match status" value="1"/>
</dbReference>
<dbReference type="InterPro" id="IPR020845">
    <property type="entry name" value="AMP-binding_CS"/>
</dbReference>
<dbReference type="InterPro" id="IPR000873">
    <property type="entry name" value="AMP-dep_synth/lig_dom"/>
</dbReference>
<dbReference type="Gene3D" id="3.30.300.30">
    <property type="match status" value="1"/>
</dbReference>
<evidence type="ECO:0000256" key="7">
    <source>
        <dbReference type="ARBA" id="ARBA00048666"/>
    </source>
</evidence>
<dbReference type="PROSITE" id="PS00455">
    <property type="entry name" value="AMP_BINDING"/>
    <property type="match status" value="1"/>
</dbReference>
<keyword evidence="4" id="KW-0067">ATP-binding</keyword>